<name>A0A0L8FZJ9_OCTBM</name>
<reference evidence="2" key="1">
    <citation type="submission" date="2015-07" db="EMBL/GenBank/DDBJ databases">
        <title>MeaNS - Measles Nucleotide Surveillance Program.</title>
        <authorList>
            <person name="Tran T."/>
            <person name="Druce J."/>
        </authorList>
    </citation>
    <scope>NUCLEOTIDE SEQUENCE</scope>
    <source>
        <strain evidence="2">UCB-OBI-ISO-001</strain>
        <tissue evidence="2">Gonad</tissue>
    </source>
</reference>
<accession>A0A0L8FZJ9</accession>
<gene>
    <name evidence="2" type="ORF">OCBIM_22003368mg</name>
</gene>
<evidence type="ECO:0000256" key="1">
    <source>
        <dbReference type="SAM" id="MobiDB-lite"/>
    </source>
</evidence>
<evidence type="ECO:0000313" key="2">
    <source>
        <dbReference type="EMBL" id="KOF70166.1"/>
    </source>
</evidence>
<feature type="region of interest" description="Disordered" evidence="1">
    <location>
        <begin position="40"/>
        <end position="63"/>
    </location>
</feature>
<protein>
    <submittedName>
        <fullName evidence="2">Uncharacterized protein</fullName>
    </submittedName>
</protein>
<dbReference type="AlphaFoldDB" id="A0A0L8FZJ9"/>
<sequence>MSLERRGNAKNVGAMGSDAKKKGVGRIIAVFISFRSNNSNCNNNNNKNNNNNNNISNSIINSNNNSNNMKCNRRINFVFACVYSQTA</sequence>
<dbReference type="EMBL" id="KQ424997">
    <property type="protein sequence ID" value="KOF70166.1"/>
    <property type="molecule type" value="Genomic_DNA"/>
</dbReference>
<proteinExistence type="predicted"/>
<organism evidence="2">
    <name type="scientific">Octopus bimaculoides</name>
    <name type="common">California two-spotted octopus</name>
    <dbReference type="NCBI Taxonomy" id="37653"/>
    <lineage>
        <taxon>Eukaryota</taxon>
        <taxon>Metazoa</taxon>
        <taxon>Spiralia</taxon>
        <taxon>Lophotrochozoa</taxon>
        <taxon>Mollusca</taxon>
        <taxon>Cephalopoda</taxon>
        <taxon>Coleoidea</taxon>
        <taxon>Octopodiformes</taxon>
        <taxon>Octopoda</taxon>
        <taxon>Incirrata</taxon>
        <taxon>Octopodidae</taxon>
        <taxon>Octopus</taxon>
    </lineage>
</organism>